<comment type="caution">
    <text evidence="2">The sequence shown here is derived from an EMBL/GenBank/DDBJ whole genome shotgun (WGS) entry which is preliminary data.</text>
</comment>
<reference evidence="2" key="1">
    <citation type="submission" date="2020-04" db="EMBL/GenBank/DDBJ databases">
        <title>Draft genome resource of the tomato pathogen Pseudocercospora fuligena.</title>
        <authorList>
            <person name="Zaccaron A."/>
        </authorList>
    </citation>
    <scope>NUCLEOTIDE SEQUENCE</scope>
    <source>
        <strain evidence="2">PF001</strain>
    </source>
</reference>
<keyword evidence="3" id="KW-1185">Reference proteome</keyword>
<feature type="chain" id="PRO_5034678632" description="Hydrophobin" evidence="1">
    <location>
        <begin position="19"/>
        <end position="172"/>
    </location>
</feature>
<dbReference type="Proteomes" id="UP000660729">
    <property type="component" value="Unassembled WGS sequence"/>
</dbReference>
<feature type="signal peptide" evidence="1">
    <location>
        <begin position="1"/>
        <end position="18"/>
    </location>
</feature>
<name>A0A8H6VJQ1_9PEZI</name>
<dbReference type="AlphaFoldDB" id="A0A8H6VJQ1"/>
<keyword evidence="1" id="KW-0732">Signal</keyword>
<proteinExistence type="predicted"/>
<evidence type="ECO:0000313" key="2">
    <source>
        <dbReference type="EMBL" id="KAF7194185.1"/>
    </source>
</evidence>
<dbReference type="EMBL" id="JABCIY010000063">
    <property type="protein sequence ID" value="KAF7194185.1"/>
    <property type="molecule type" value="Genomic_DNA"/>
</dbReference>
<dbReference type="OrthoDB" id="3645045at2759"/>
<accession>A0A8H6VJQ1</accession>
<evidence type="ECO:0000313" key="3">
    <source>
        <dbReference type="Proteomes" id="UP000660729"/>
    </source>
</evidence>
<evidence type="ECO:0000256" key="1">
    <source>
        <dbReference type="SAM" id="SignalP"/>
    </source>
</evidence>
<evidence type="ECO:0008006" key="4">
    <source>
        <dbReference type="Google" id="ProtNLM"/>
    </source>
</evidence>
<sequence length="172" mass="18075">MQFSYISAVLATLALSNAVALPQPEAAALVPAEQNINELEARDPQIGIGLGLGVSVNIQAEVSAAVLVVKKQCTNWSCGCPAFDTCFTNVCDQYNYSDEVIAGLRSQLHVSASVGIGIGVGVNIASYKQAVLGYCHPLTNSCFESYCAQQGYGADIIAQLRIELDLDVSIGS</sequence>
<gene>
    <name evidence="2" type="ORF">HII31_04422</name>
</gene>
<protein>
    <recommendedName>
        <fullName evidence="4">Hydrophobin</fullName>
    </recommendedName>
</protein>
<organism evidence="2 3">
    <name type="scientific">Pseudocercospora fuligena</name>
    <dbReference type="NCBI Taxonomy" id="685502"/>
    <lineage>
        <taxon>Eukaryota</taxon>
        <taxon>Fungi</taxon>
        <taxon>Dikarya</taxon>
        <taxon>Ascomycota</taxon>
        <taxon>Pezizomycotina</taxon>
        <taxon>Dothideomycetes</taxon>
        <taxon>Dothideomycetidae</taxon>
        <taxon>Mycosphaerellales</taxon>
        <taxon>Mycosphaerellaceae</taxon>
        <taxon>Pseudocercospora</taxon>
    </lineage>
</organism>